<organism evidence="1 2">
    <name type="scientific">Paenibacillus artemisiicola</name>
    <dbReference type="NCBI Taxonomy" id="1172618"/>
    <lineage>
        <taxon>Bacteria</taxon>
        <taxon>Bacillati</taxon>
        <taxon>Bacillota</taxon>
        <taxon>Bacilli</taxon>
        <taxon>Bacillales</taxon>
        <taxon>Paenibacillaceae</taxon>
        <taxon>Paenibacillus</taxon>
    </lineage>
</organism>
<evidence type="ECO:0000313" key="2">
    <source>
        <dbReference type="Proteomes" id="UP000670947"/>
    </source>
</evidence>
<dbReference type="EMBL" id="JAGGDJ010000003">
    <property type="protein sequence ID" value="MBO7744154.1"/>
    <property type="molecule type" value="Genomic_DNA"/>
</dbReference>
<protein>
    <submittedName>
        <fullName evidence="1">Uncharacterized protein</fullName>
    </submittedName>
</protein>
<reference evidence="1 2" key="1">
    <citation type="submission" date="2021-03" db="EMBL/GenBank/DDBJ databases">
        <title>Paenibacillus artemisicola MWE-103 whole genome sequence.</title>
        <authorList>
            <person name="Ham Y.J."/>
        </authorList>
    </citation>
    <scope>NUCLEOTIDE SEQUENCE [LARGE SCALE GENOMIC DNA]</scope>
    <source>
        <strain evidence="1 2">MWE-103</strain>
    </source>
</reference>
<sequence length="156" mass="17498">MKTRECSSQATFEALISRMVIARTKKEAVEKAAYELNAHNADADRITLRGERGEPFLFIVDKVELLDWHDADLTDCCHQFKVFGRMRLALRPQQTAFDPSGEGERGAFRLPVTSVGDNPVFVLPNGSEPCFLTVLQQSMSWESSRIKSIAHLSKLA</sequence>
<comment type="caution">
    <text evidence="1">The sequence shown here is derived from an EMBL/GenBank/DDBJ whole genome shotgun (WGS) entry which is preliminary data.</text>
</comment>
<gene>
    <name evidence="1" type="ORF">I8J29_08115</name>
</gene>
<name>A0ABS3W756_9BACL</name>
<keyword evidence="2" id="KW-1185">Reference proteome</keyword>
<dbReference type="Proteomes" id="UP000670947">
    <property type="component" value="Unassembled WGS sequence"/>
</dbReference>
<evidence type="ECO:0000313" key="1">
    <source>
        <dbReference type="EMBL" id="MBO7744154.1"/>
    </source>
</evidence>
<accession>A0ABS3W756</accession>
<proteinExistence type="predicted"/>
<dbReference type="RefSeq" id="WP_208847099.1">
    <property type="nucleotide sequence ID" value="NZ_JAGGDJ010000003.1"/>
</dbReference>